<proteinExistence type="predicted"/>
<evidence type="ECO:0000313" key="2">
    <source>
        <dbReference type="EMBL" id="SVA18094.1"/>
    </source>
</evidence>
<keyword evidence="1" id="KW-0472">Membrane</keyword>
<dbReference type="EMBL" id="UINC01004961">
    <property type="protein sequence ID" value="SVA18094.1"/>
    <property type="molecule type" value="Genomic_DNA"/>
</dbReference>
<sequence>EYISPFIILIILTLFVAVFPYLPMTYDF</sequence>
<protein>
    <submittedName>
        <fullName evidence="2">Uncharacterized protein</fullName>
    </submittedName>
</protein>
<accession>A0A381TQL8</accession>
<name>A0A381TQL8_9ZZZZ</name>
<reference evidence="2" key="1">
    <citation type="submission" date="2018-05" db="EMBL/GenBank/DDBJ databases">
        <authorList>
            <person name="Lanie J.A."/>
            <person name="Ng W.-L."/>
            <person name="Kazmierczak K.M."/>
            <person name="Andrzejewski T.M."/>
            <person name="Davidsen T.M."/>
            <person name="Wayne K.J."/>
            <person name="Tettelin H."/>
            <person name="Glass J.I."/>
            <person name="Rusch D."/>
            <person name="Podicherti R."/>
            <person name="Tsui H.-C.T."/>
            <person name="Winkler M.E."/>
        </authorList>
    </citation>
    <scope>NUCLEOTIDE SEQUENCE</scope>
</reference>
<keyword evidence="1" id="KW-1133">Transmembrane helix</keyword>
<dbReference type="AlphaFoldDB" id="A0A381TQL8"/>
<feature type="non-terminal residue" evidence="2">
    <location>
        <position position="1"/>
    </location>
</feature>
<organism evidence="2">
    <name type="scientific">marine metagenome</name>
    <dbReference type="NCBI Taxonomy" id="408172"/>
    <lineage>
        <taxon>unclassified sequences</taxon>
        <taxon>metagenomes</taxon>
        <taxon>ecological metagenomes</taxon>
    </lineage>
</organism>
<gene>
    <name evidence="2" type="ORF">METZ01_LOCUS70948</name>
</gene>
<feature type="transmembrane region" description="Helical" evidence="1">
    <location>
        <begin position="6"/>
        <end position="24"/>
    </location>
</feature>
<evidence type="ECO:0000256" key="1">
    <source>
        <dbReference type="SAM" id="Phobius"/>
    </source>
</evidence>
<keyword evidence="1" id="KW-0812">Transmembrane</keyword>